<evidence type="ECO:0000259" key="5">
    <source>
        <dbReference type="PROSITE" id="PS50977"/>
    </source>
</evidence>
<dbReference type="Gene3D" id="1.10.357.10">
    <property type="entry name" value="Tetracycline Repressor, domain 2"/>
    <property type="match status" value="1"/>
</dbReference>
<dbReference type="InterPro" id="IPR050109">
    <property type="entry name" value="HTH-type_TetR-like_transc_reg"/>
</dbReference>
<dbReference type="InterPro" id="IPR009057">
    <property type="entry name" value="Homeodomain-like_sf"/>
</dbReference>
<dbReference type="InterPro" id="IPR001647">
    <property type="entry name" value="HTH_TetR"/>
</dbReference>
<dbReference type="Proteomes" id="UP000466307">
    <property type="component" value="Unassembled WGS sequence"/>
</dbReference>
<name>A0A7K3LLQ6_9ACTN</name>
<evidence type="ECO:0000256" key="4">
    <source>
        <dbReference type="PROSITE-ProRule" id="PRU00335"/>
    </source>
</evidence>
<proteinExistence type="predicted"/>
<keyword evidence="7" id="KW-1185">Reference proteome</keyword>
<keyword evidence="1" id="KW-0805">Transcription regulation</keyword>
<dbReference type="Pfam" id="PF00440">
    <property type="entry name" value="TetR_N"/>
    <property type="match status" value="1"/>
</dbReference>
<dbReference type="SUPFAM" id="SSF46689">
    <property type="entry name" value="Homeodomain-like"/>
    <property type="match status" value="1"/>
</dbReference>
<accession>A0A7K3LLQ6</accession>
<evidence type="ECO:0000313" key="7">
    <source>
        <dbReference type="Proteomes" id="UP000466307"/>
    </source>
</evidence>
<dbReference type="Gene3D" id="1.10.10.60">
    <property type="entry name" value="Homeodomain-like"/>
    <property type="match status" value="1"/>
</dbReference>
<sequence length="191" mass="20872">MDRDRMVDVGVGLVSRFGAKALSLTSVARHAGVARATAYRMFGGRDALVAAIVDREVATLRVLLREWAAPEPDAAGKIRAQIRNVLPYIREHEALQYVLRKEPEEIVRALVTTDQTEGPSLVSRIVDQALPDLEPAIGEQLVPDPRAAAEFLVRMIFSVMLEPESSLTDDQIADLVVRAIVRTGPDAAGHE</sequence>
<dbReference type="AlphaFoldDB" id="A0A7K3LLQ6"/>
<dbReference type="EMBL" id="JAADZU010000013">
    <property type="protein sequence ID" value="NDK89185.1"/>
    <property type="molecule type" value="Genomic_DNA"/>
</dbReference>
<dbReference type="PANTHER" id="PTHR30055:SF234">
    <property type="entry name" value="HTH-TYPE TRANSCRIPTIONAL REGULATOR BETI"/>
    <property type="match status" value="1"/>
</dbReference>
<keyword evidence="3" id="KW-0804">Transcription</keyword>
<evidence type="ECO:0000256" key="1">
    <source>
        <dbReference type="ARBA" id="ARBA00023015"/>
    </source>
</evidence>
<reference evidence="6 7" key="1">
    <citation type="submission" date="2020-01" db="EMBL/GenBank/DDBJ databases">
        <title>Investigation of new actinobacteria for the biodesulphurisation of diesel fuel.</title>
        <authorList>
            <person name="Athi Narayanan S.M."/>
        </authorList>
    </citation>
    <scope>NUCLEOTIDE SEQUENCE [LARGE SCALE GENOMIC DNA]</scope>
    <source>
        <strain evidence="6 7">213E</strain>
    </source>
</reference>
<organism evidence="6 7">
    <name type="scientific">Gordonia desulfuricans</name>
    <dbReference type="NCBI Taxonomy" id="89051"/>
    <lineage>
        <taxon>Bacteria</taxon>
        <taxon>Bacillati</taxon>
        <taxon>Actinomycetota</taxon>
        <taxon>Actinomycetes</taxon>
        <taxon>Mycobacteriales</taxon>
        <taxon>Gordoniaceae</taxon>
        <taxon>Gordonia</taxon>
    </lineage>
</organism>
<dbReference type="PANTHER" id="PTHR30055">
    <property type="entry name" value="HTH-TYPE TRANSCRIPTIONAL REGULATOR RUTR"/>
    <property type="match status" value="1"/>
</dbReference>
<dbReference type="GO" id="GO:0000976">
    <property type="term" value="F:transcription cis-regulatory region binding"/>
    <property type="evidence" value="ECO:0007669"/>
    <property type="project" value="TreeGrafter"/>
</dbReference>
<feature type="domain" description="HTH tetR-type" evidence="5">
    <location>
        <begin position="1"/>
        <end position="60"/>
    </location>
</feature>
<dbReference type="PROSITE" id="PS50977">
    <property type="entry name" value="HTH_TETR_2"/>
    <property type="match status" value="1"/>
</dbReference>
<dbReference type="RefSeq" id="WP_059037434.1">
    <property type="nucleotide sequence ID" value="NZ_JAADZU010000013.1"/>
</dbReference>
<evidence type="ECO:0000313" key="6">
    <source>
        <dbReference type="EMBL" id="NDK89185.1"/>
    </source>
</evidence>
<protein>
    <submittedName>
        <fullName evidence="6">TetR/AcrR family transcriptional regulator</fullName>
    </submittedName>
</protein>
<comment type="caution">
    <text evidence="6">The sequence shown here is derived from an EMBL/GenBank/DDBJ whole genome shotgun (WGS) entry which is preliminary data.</text>
</comment>
<feature type="DNA-binding region" description="H-T-H motif" evidence="4">
    <location>
        <begin position="23"/>
        <end position="42"/>
    </location>
</feature>
<keyword evidence="2 4" id="KW-0238">DNA-binding</keyword>
<evidence type="ECO:0000256" key="3">
    <source>
        <dbReference type="ARBA" id="ARBA00023163"/>
    </source>
</evidence>
<gene>
    <name evidence="6" type="ORF">GYA93_06250</name>
</gene>
<evidence type="ECO:0000256" key="2">
    <source>
        <dbReference type="ARBA" id="ARBA00023125"/>
    </source>
</evidence>
<dbReference type="GO" id="GO:0003700">
    <property type="term" value="F:DNA-binding transcription factor activity"/>
    <property type="evidence" value="ECO:0007669"/>
    <property type="project" value="TreeGrafter"/>
</dbReference>